<reference evidence="5" key="1">
    <citation type="submission" date="2020-11" db="EMBL/GenBank/DDBJ databases">
        <authorList>
            <consortium name="DOE Joint Genome Institute"/>
            <person name="Ahrendt S."/>
            <person name="Riley R."/>
            <person name="Andreopoulos W."/>
            <person name="LaButti K."/>
            <person name="Pangilinan J."/>
            <person name="Ruiz-duenas F.J."/>
            <person name="Barrasa J.M."/>
            <person name="Sanchez-Garcia M."/>
            <person name="Camarero S."/>
            <person name="Miyauchi S."/>
            <person name="Serrano A."/>
            <person name="Linde D."/>
            <person name="Babiker R."/>
            <person name="Drula E."/>
            <person name="Ayuso-Fernandez I."/>
            <person name="Pacheco R."/>
            <person name="Padilla G."/>
            <person name="Ferreira P."/>
            <person name="Barriuso J."/>
            <person name="Kellner H."/>
            <person name="Castanera R."/>
            <person name="Alfaro M."/>
            <person name="Ramirez L."/>
            <person name="Pisabarro A.G."/>
            <person name="Kuo A."/>
            <person name="Tritt A."/>
            <person name="Lipzen A."/>
            <person name="He G."/>
            <person name="Yan M."/>
            <person name="Ng V."/>
            <person name="Cullen D."/>
            <person name="Martin F."/>
            <person name="Rosso M.-N."/>
            <person name="Henrissat B."/>
            <person name="Hibbett D."/>
            <person name="Martinez A.T."/>
            <person name="Grigoriev I.V."/>
        </authorList>
    </citation>
    <scope>NUCLEOTIDE SEQUENCE</scope>
    <source>
        <strain evidence="5">AH 44721</strain>
    </source>
</reference>
<evidence type="ECO:0000256" key="1">
    <source>
        <dbReference type="ARBA" id="ARBA00022722"/>
    </source>
</evidence>
<evidence type="ECO:0000313" key="6">
    <source>
        <dbReference type="Proteomes" id="UP000724874"/>
    </source>
</evidence>
<keyword evidence="4" id="KW-0732">Signal</keyword>
<keyword evidence="2" id="KW-0378">Hydrolase</keyword>
<evidence type="ECO:0000313" key="5">
    <source>
        <dbReference type="EMBL" id="KAF8877455.1"/>
    </source>
</evidence>
<accession>A0A9P5NDL1</accession>
<evidence type="ECO:0000256" key="2">
    <source>
        <dbReference type="ARBA" id="ARBA00022801"/>
    </source>
</evidence>
<comment type="caution">
    <text evidence="5">The sequence shown here is derived from an EMBL/GenBank/DDBJ whole genome shotgun (WGS) entry which is preliminary data.</text>
</comment>
<evidence type="ECO:0000256" key="4">
    <source>
        <dbReference type="SAM" id="SignalP"/>
    </source>
</evidence>
<feature type="region of interest" description="Disordered" evidence="3">
    <location>
        <begin position="177"/>
        <end position="331"/>
    </location>
</feature>
<feature type="signal peptide" evidence="4">
    <location>
        <begin position="1"/>
        <end position="22"/>
    </location>
</feature>
<protein>
    <submittedName>
        <fullName evidence="5">Uncharacterized protein</fullName>
    </submittedName>
</protein>
<dbReference type="EMBL" id="JADNYJ010000170">
    <property type="protein sequence ID" value="KAF8877455.1"/>
    <property type="molecule type" value="Genomic_DNA"/>
</dbReference>
<feature type="compositionally biased region" description="Basic and acidic residues" evidence="3">
    <location>
        <begin position="177"/>
        <end position="186"/>
    </location>
</feature>
<feature type="compositionally biased region" description="Basic and acidic residues" evidence="3">
    <location>
        <begin position="104"/>
        <end position="117"/>
    </location>
</feature>
<keyword evidence="6" id="KW-1185">Reference proteome</keyword>
<feature type="region of interest" description="Disordered" evidence="3">
    <location>
        <begin position="58"/>
        <end position="165"/>
    </location>
</feature>
<dbReference type="GO" id="GO:0016787">
    <property type="term" value="F:hydrolase activity"/>
    <property type="evidence" value="ECO:0007669"/>
    <property type="project" value="UniProtKB-KW"/>
</dbReference>
<name>A0A9P5NDL1_GYMJU</name>
<feature type="chain" id="PRO_5040323314" evidence="4">
    <location>
        <begin position="23"/>
        <end position="331"/>
    </location>
</feature>
<gene>
    <name evidence="5" type="ORF">CPB84DRAFT_1752159</name>
</gene>
<sequence>MYFLRSVLLTAACSALAVSVSAAPTPIGADLATRDVEDAITLERRVGGGLLKAFSKMSVSSAQKGQSRRKDATERKRKANEKIEHSVSRVRAPDHLTAGLSSSERAKLHQAAHDRARAQAVTHSQKASKEERRKKWESSAGSSRKDRPSGRTRYPSPSDRHRTASSLRDANHRMQHTENIPHRHDSFSVGGHSTSGRHVRQAVGNSILYHHDPVGRGDNRNPKPFRNDAYSSSHGDHSLRGTHPISSSSHSGRPLHEYPVTSGHSGYYGSGRPGPARVITSHADGRDVFHGVVGHDPRRGGDHDDHYMAEYRPHRGSERSSDHYSNYRYGS</sequence>
<dbReference type="InterPro" id="IPR016191">
    <property type="entry name" value="Ribonuclease/ribotoxin"/>
</dbReference>
<dbReference type="Proteomes" id="UP000724874">
    <property type="component" value="Unassembled WGS sequence"/>
</dbReference>
<dbReference type="AlphaFoldDB" id="A0A9P5NDL1"/>
<dbReference type="GO" id="GO:0004540">
    <property type="term" value="F:RNA nuclease activity"/>
    <property type="evidence" value="ECO:0007669"/>
    <property type="project" value="InterPro"/>
</dbReference>
<proteinExistence type="predicted"/>
<dbReference type="SUPFAM" id="SSF53933">
    <property type="entry name" value="Microbial ribonucleases"/>
    <property type="match status" value="1"/>
</dbReference>
<feature type="compositionally biased region" description="Basic and acidic residues" evidence="3">
    <location>
        <begin position="127"/>
        <end position="149"/>
    </location>
</feature>
<feature type="compositionally biased region" description="Basic and acidic residues" evidence="3">
    <location>
        <begin position="209"/>
        <end position="221"/>
    </location>
</feature>
<keyword evidence="1" id="KW-0540">Nuclease</keyword>
<dbReference type="OrthoDB" id="3066544at2759"/>
<feature type="compositionally biased region" description="Basic and acidic residues" evidence="3">
    <location>
        <begin position="68"/>
        <end position="94"/>
    </location>
</feature>
<dbReference type="GO" id="GO:0003723">
    <property type="term" value="F:RNA binding"/>
    <property type="evidence" value="ECO:0007669"/>
    <property type="project" value="InterPro"/>
</dbReference>
<evidence type="ECO:0000256" key="3">
    <source>
        <dbReference type="SAM" id="MobiDB-lite"/>
    </source>
</evidence>
<feature type="compositionally biased region" description="Basic and acidic residues" evidence="3">
    <location>
        <begin position="283"/>
        <end position="322"/>
    </location>
</feature>
<organism evidence="5 6">
    <name type="scientific">Gymnopilus junonius</name>
    <name type="common">Spectacular rustgill mushroom</name>
    <name type="synonym">Gymnopilus spectabilis subsp. junonius</name>
    <dbReference type="NCBI Taxonomy" id="109634"/>
    <lineage>
        <taxon>Eukaryota</taxon>
        <taxon>Fungi</taxon>
        <taxon>Dikarya</taxon>
        <taxon>Basidiomycota</taxon>
        <taxon>Agaricomycotina</taxon>
        <taxon>Agaricomycetes</taxon>
        <taxon>Agaricomycetidae</taxon>
        <taxon>Agaricales</taxon>
        <taxon>Agaricineae</taxon>
        <taxon>Hymenogastraceae</taxon>
        <taxon>Gymnopilus</taxon>
    </lineage>
</organism>
<dbReference type="Gene3D" id="3.10.450.30">
    <property type="entry name" value="Microbial ribonucleases"/>
    <property type="match status" value="1"/>
</dbReference>